<organism evidence="1 2">
    <name type="scientific">Eumeta variegata</name>
    <name type="common">Bagworm moth</name>
    <name type="synonym">Eumeta japonica</name>
    <dbReference type="NCBI Taxonomy" id="151549"/>
    <lineage>
        <taxon>Eukaryota</taxon>
        <taxon>Metazoa</taxon>
        <taxon>Ecdysozoa</taxon>
        <taxon>Arthropoda</taxon>
        <taxon>Hexapoda</taxon>
        <taxon>Insecta</taxon>
        <taxon>Pterygota</taxon>
        <taxon>Neoptera</taxon>
        <taxon>Endopterygota</taxon>
        <taxon>Lepidoptera</taxon>
        <taxon>Glossata</taxon>
        <taxon>Ditrysia</taxon>
        <taxon>Tineoidea</taxon>
        <taxon>Psychidae</taxon>
        <taxon>Oiketicinae</taxon>
        <taxon>Eumeta</taxon>
    </lineage>
</organism>
<protein>
    <submittedName>
        <fullName evidence="1">Uncharacterized protein</fullName>
    </submittedName>
</protein>
<dbReference type="AlphaFoldDB" id="A0A4C1VJB0"/>
<name>A0A4C1VJB0_EUMVA</name>
<dbReference type="EMBL" id="BGZK01000349">
    <property type="protein sequence ID" value="GBP38482.1"/>
    <property type="molecule type" value="Genomic_DNA"/>
</dbReference>
<accession>A0A4C1VJB0</accession>
<dbReference type="Proteomes" id="UP000299102">
    <property type="component" value="Unassembled WGS sequence"/>
</dbReference>
<proteinExistence type="predicted"/>
<reference evidence="1 2" key="1">
    <citation type="journal article" date="2019" name="Commun. Biol.">
        <title>The bagworm genome reveals a unique fibroin gene that provides high tensile strength.</title>
        <authorList>
            <person name="Kono N."/>
            <person name="Nakamura H."/>
            <person name="Ohtoshi R."/>
            <person name="Tomita M."/>
            <person name="Numata K."/>
            <person name="Arakawa K."/>
        </authorList>
    </citation>
    <scope>NUCLEOTIDE SEQUENCE [LARGE SCALE GENOMIC DNA]</scope>
</reference>
<keyword evidence="2" id="KW-1185">Reference proteome</keyword>
<comment type="caution">
    <text evidence="1">The sequence shown here is derived from an EMBL/GenBank/DDBJ whole genome shotgun (WGS) entry which is preliminary data.</text>
</comment>
<gene>
    <name evidence="1" type="ORF">EVAR_23689_1</name>
</gene>
<evidence type="ECO:0000313" key="2">
    <source>
        <dbReference type="Proteomes" id="UP000299102"/>
    </source>
</evidence>
<sequence length="102" mass="11264">MHAESQQKDVTAVSAAIILATWDSAARGRPIIVEWERDARHSAGLSLVRRYVGHYNANVAGVRARDCLSAVLSLTKRYSAASLKTDYPLTPRIAEPRKLSPY</sequence>
<evidence type="ECO:0000313" key="1">
    <source>
        <dbReference type="EMBL" id="GBP38482.1"/>
    </source>
</evidence>